<dbReference type="PANTHER" id="PTHR47555">
    <property type="entry name" value="N-ACETYLGLUCOSAMINYL TRANSFERASE COMPONENT FAMILY PROTEIN / GPI1 FAMILY PROTEIN"/>
    <property type="match status" value="1"/>
</dbReference>
<sequence length="1358" mass="152172">MVVLISSTVTICNVKPKLEDGNFRVSRLIHRPEVPFFSGLSNEKKKKCAVSVMCLAVKKEQVVQSVESVNGTIFPKKSKNLIMSEGRDEDEDYGKIICPGCGIFMQDNDPDLPGYYQKRKVIANNLEGDEHVENDELAGFEMVDDDADEEEEGEDDEMDDEIKNAIEGSNSESESGFEWESDEWEEKKEVNDVELDGFAPAGVGYGNVTEEKEKKKRVSKTERKKIAREEAKKDNYDDVTVCARCHSLRNYGQVKNQAAENLLPDFDFDRLISTRLIKPMSNSSTTVVVMVVDCVDFDGSFPKRAAKSLFQVLQKAENDPKGSKNLPKLVLVATKVDLLPTQISPARLDRWVRHRAKAGGAPKLSGVYMVSARKDIGVKNLLAYIKELAGPRGNVWVIGAQNAGKSTLINALSKKDGAKVTRLTEAPVPGTTLGILRIGGILSAKAKMYDTPGLLHPYLMSLRLNSEERKMVEIRKEVQPRSYRVKAGQSVHIGGLVRLDLVSASVETIYITIWASHSVSLHLGKTENAEEIFKGHSGLRLQPPIGENRASELGTWEEKEIQVSGNSWDVKSIDISVAGLGWLSLGLKGAATLALWTYQGIDITLREPLVIDRAPYLERPGFWLPKAITEVLGTHSKPSFDSRLPSLLKHERAEMKRKCRIWLPKQLASTDDLSHSLLFGWFVCHSSSCLDVVVSFISDESSLSNAGSKLQDVLRETNEKMPSTLRDKAAFTLLGRYDISRNANGNVSKIIRDKDMSRKAGAYVRPCKYSGLSCGCHKVDGLLEDFRKDSVRNYWIHMVHDSAEHRIMEFHSSSRLHHIHWNGDIVSQCDVHVIVYDTPVFGSHHFSLSFSNSSPQTKAPLKKPKWVDDLHNRKPLNEMETVILSLNCAAAAKIAYKKISTQLETSSQNFSISYLISSLTWRLLATILGSLSSLYYSLAQFFYLLSSFLIFSWVHIASRRVLKNTWINFRIRSCQILYWPIFLEEIDMMSISCVKHAEKAALQRHSTWSAMAVDLVLGNLIGLGLLFNTESVCSFVFDFAKEFTNGILRSGSVWLMGVPAGFKLNTELAGVLGMVSLNVIQIWSTLWVFMASFIFCLIRVIAILGITFGATVSAAFVRDVITFATLHIMALHWAITLVYSHQIQALAALWRLFRGRKLNPLRQRMDSYGYTVKQHVVGSLLFTPLLLLLPTTSVFYIFFTITSTTINSICMLIEFAISVIHATPYAEVMIWLVRRKRFPCGVWFEMEHCGEHILKSNDAFEDSKSLLEEHGTPEKNSLMVSNLRSNFLTLGQILLPHYKTIFSGISASSLTTSARGVLSGKRMPSKLGLDLPPPRPWLHMPLRQYWMLCHNSISSCGK</sequence>
<feature type="transmembrane region" description="Helical" evidence="2">
    <location>
        <begin position="934"/>
        <end position="954"/>
    </location>
</feature>
<dbReference type="Pfam" id="PF01926">
    <property type="entry name" value="MMR_HSR1"/>
    <property type="match status" value="1"/>
</dbReference>
<feature type="region of interest" description="Disordered" evidence="1">
    <location>
        <begin position="191"/>
        <end position="212"/>
    </location>
</feature>
<dbReference type="InterPro" id="IPR007720">
    <property type="entry name" value="PigQ/GPI1"/>
</dbReference>
<evidence type="ECO:0000313" key="5">
    <source>
        <dbReference type="Proteomes" id="UP000516314"/>
    </source>
</evidence>
<accession>A0A7G2EXE4</accession>
<feature type="transmembrane region" description="Helical" evidence="2">
    <location>
        <begin position="1096"/>
        <end position="1117"/>
    </location>
</feature>
<keyword evidence="2" id="KW-0812">Transmembrane</keyword>
<evidence type="ECO:0000256" key="1">
    <source>
        <dbReference type="SAM" id="MobiDB-lite"/>
    </source>
</evidence>
<dbReference type="Pfam" id="PF21516">
    <property type="entry name" value="YqeH-like_C"/>
    <property type="match status" value="1"/>
</dbReference>
<proteinExistence type="predicted"/>
<evidence type="ECO:0000259" key="3">
    <source>
        <dbReference type="PROSITE" id="PS51721"/>
    </source>
</evidence>
<dbReference type="Gene3D" id="3.40.50.300">
    <property type="entry name" value="P-loop containing nucleotide triphosphate hydrolases"/>
    <property type="match status" value="1"/>
</dbReference>
<gene>
    <name evidence="4" type="ORF">AT9943_LOCUS13853</name>
</gene>
<feature type="transmembrane region" description="Helical" evidence="2">
    <location>
        <begin position="1068"/>
        <end position="1089"/>
    </location>
</feature>
<feature type="transmembrane region" description="Helical" evidence="2">
    <location>
        <begin position="1174"/>
        <end position="1199"/>
    </location>
</feature>
<dbReference type="Pfam" id="PF05024">
    <property type="entry name" value="Gpi1"/>
    <property type="match status" value="1"/>
</dbReference>
<dbReference type="GO" id="GO:0006506">
    <property type="term" value="P:GPI anchor biosynthetic process"/>
    <property type="evidence" value="ECO:0007669"/>
    <property type="project" value="InterPro"/>
</dbReference>
<dbReference type="SUPFAM" id="SSF52540">
    <property type="entry name" value="P-loop containing nucleoside triphosphate hydrolases"/>
    <property type="match status" value="1"/>
</dbReference>
<dbReference type="GO" id="GO:0005525">
    <property type="term" value="F:GTP binding"/>
    <property type="evidence" value="ECO:0007669"/>
    <property type="project" value="InterPro"/>
</dbReference>
<protein>
    <submittedName>
        <fullName evidence="4">(thale cress) hypothetical protein</fullName>
    </submittedName>
</protein>
<feature type="transmembrane region" description="Helical" evidence="2">
    <location>
        <begin position="1008"/>
        <end position="1027"/>
    </location>
</feature>
<reference evidence="4 5" key="1">
    <citation type="submission" date="2020-09" db="EMBL/GenBank/DDBJ databases">
        <authorList>
            <person name="Ashkenazy H."/>
        </authorList>
    </citation>
    <scope>NUCLEOTIDE SEQUENCE [LARGE SCALE GENOMIC DNA]</scope>
    <source>
        <strain evidence="5">cv. Cdm-0</strain>
    </source>
</reference>
<evidence type="ECO:0000313" key="4">
    <source>
        <dbReference type="EMBL" id="CAD5326058.1"/>
    </source>
</evidence>
<dbReference type="InterPro" id="IPR030378">
    <property type="entry name" value="G_CP_dom"/>
</dbReference>
<dbReference type="PROSITE" id="PS51721">
    <property type="entry name" value="G_CP"/>
    <property type="match status" value="1"/>
</dbReference>
<evidence type="ECO:0000256" key="2">
    <source>
        <dbReference type="SAM" id="Phobius"/>
    </source>
</evidence>
<keyword evidence="2" id="KW-1133">Transmembrane helix</keyword>
<dbReference type="EMBL" id="LR881468">
    <property type="protein sequence ID" value="CAD5326058.1"/>
    <property type="molecule type" value="Genomic_DNA"/>
</dbReference>
<keyword evidence="2" id="KW-0472">Membrane</keyword>
<dbReference type="CDD" id="cd01855">
    <property type="entry name" value="YqeH"/>
    <property type="match status" value="1"/>
</dbReference>
<dbReference type="FunFam" id="3.40.50.300:FF:001582">
    <property type="entry name" value="GTP-binding protein BRASSINAZOLE INSENSITIVE PALE GREEN 2, chloroplastic"/>
    <property type="match status" value="1"/>
</dbReference>
<dbReference type="InterPro" id="IPR048422">
    <property type="entry name" value="NOA1/YqeH-like_C"/>
</dbReference>
<dbReference type="PANTHER" id="PTHR47555:SF2">
    <property type="entry name" value="N-ACETYLGLUCOSAMINYL TRANSFERASE COMPONENT FAMILY PROTEIN _ GPI1 FAMILY PROTEIN"/>
    <property type="match status" value="1"/>
</dbReference>
<dbReference type="GO" id="GO:0016020">
    <property type="term" value="C:membrane"/>
    <property type="evidence" value="ECO:0007669"/>
    <property type="project" value="InterPro"/>
</dbReference>
<feature type="domain" description="CP-type G" evidence="3">
    <location>
        <begin position="273"/>
        <end position="457"/>
    </location>
</feature>
<dbReference type="InterPro" id="IPR027417">
    <property type="entry name" value="P-loop_NTPase"/>
</dbReference>
<dbReference type="Proteomes" id="UP000516314">
    <property type="component" value="Chromosome 3"/>
</dbReference>
<feature type="region of interest" description="Disordered" evidence="1">
    <location>
        <begin position="127"/>
        <end position="158"/>
    </location>
</feature>
<name>A0A7G2EXE4_ARATH</name>
<feature type="compositionally biased region" description="Acidic residues" evidence="1">
    <location>
        <begin position="130"/>
        <end position="158"/>
    </location>
</feature>
<feature type="transmembrane region" description="Helical" evidence="2">
    <location>
        <begin position="1205"/>
        <end position="1226"/>
    </location>
</feature>
<dbReference type="InterPro" id="IPR006073">
    <property type="entry name" value="GTP-bd"/>
</dbReference>
<feature type="transmembrane region" description="Helical" evidence="2">
    <location>
        <begin position="1129"/>
        <end position="1153"/>
    </location>
</feature>
<organism evidence="4 5">
    <name type="scientific">Arabidopsis thaliana</name>
    <name type="common">Mouse-ear cress</name>
    <dbReference type="NCBI Taxonomy" id="3702"/>
    <lineage>
        <taxon>Eukaryota</taxon>
        <taxon>Viridiplantae</taxon>
        <taxon>Streptophyta</taxon>
        <taxon>Embryophyta</taxon>
        <taxon>Tracheophyta</taxon>
        <taxon>Spermatophyta</taxon>
        <taxon>Magnoliopsida</taxon>
        <taxon>eudicotyledons</taxon>
        <taxon>Gunneridae</taxon>
        <taxon>Pentapetalae</taxon>
        <taxon>rosids</taxon>
        <taxon>malvids</taxon>
        <taxon>Brassicales</taxon>
        <taxon>Brassicaceae</taxon>
        <taxon>Camelineae</taxon>
        <taxon>Arabidopsis</taxon>
    </lineage>
</organism>